<dbReference type="RefSeq" id="XP_022157322.1">
    <property type="nucleotide sequence ID" value="XM_022301630.1"/>
</dbReference>
<feature type="region of interest" description="Disordered" evidence="5">
    <location>
        <begin position="1"/>
        <end position="27"/>
    </location>
</feature>
<dbReference type="CDD" id="cd00051">
    <property type="entry name" value="EFh"/>
    <property type="match status" value="1"/>
</dbReference>
<evidence type="ECO:0000256" key="4">
    <source>
        <dbReference type="ARBA" id="ARBA00022837"/>
    </source>
</evidence>
<dbReference type="GO" id="GO:0005509">
    <property type="term" value="F:calcium ion binding"/>
    <property type="evidence" value="ECO:0007669"/>
    <property type="project" value="InterPro"/>
</dbReference>
<evidence type="ECO:0000256" key="3">
    <source>
        <dbReference type="ARBA" id="ARBA00022737"/>
    </source>
</evidence>
<keyword evidence="2" id="KW-0479">Metal-binding</keyword>
<dbReference type="SUPFAM" id="SSF47473">
    <property type="entry name" value="EF-hand"/>
    <property type="match status" value="1"/>
</dbReference>
<name>A0A6J1DU76_MOMCH</name>
<feature type="domain" description="EF-hand" evidence="6">
    <location>
        <begin position="165"/>
        <end position="200"/>
    </location>
</feature>
<keyword evidence="7" id="KW-1185">Reference proteome</keyword>
<gene>
    <name evidence="8" type="primary">LOC111024052</name>
</gene>
<proteinExistence type="predicted"/>
<dbReference type="GeneID" id="111024052"/>
<evidence type="ECO:0000313" key="7">
    <source>
        <dbReference type="Proteomes" id="UP000504603"/>
    </source>
</evidence>
<organism evidence="7 8">
    <name type="scientific">Momordica charantia</name>
    <name type="common">Bitter gourd</name>
    <name type="synonym">Balsam pear</name>
    <dbReference type="NCBI Taxonomy" id="3673"/>
    <lineage>
        <taxon>Eukaryota</taxon>
        <taxon>Viridiplantae</taxon>
        <taxon>Streptophyta</taxon>
        <taxon>Embryophyta</taxon>
        <taxon>Tracheophyta</taxon>
        <taxon>Spermatophyta</taxon>
        <taxon>Magnoliopsida</taxon>
        <taxon>eudicotyledons</taxon>
        <taxon>Gunneridae</taxon>
        <taxon>Pentapetalae</taxon>
        <taxon>rosids</taxon>
        <taxon>fabids</taxon>
        <taxon>Cucurbitales</taxon>
        <taxon>Cucurbitaceae</taxon>
        <taxon>Momordiceae</taxon>
        <taxon>Momordica</taxon>
    </lineage>
</organism>
<dbReference type="Proteomes" id="UP000504603">
    <property type="component" value="Unplaced"/>
</dbReference>
<dbReference type="SMART" id="SM00054">
    <property type="entry name" value="EFh"/>
    <property type="match status" value="3"/>
</dbReference>
<feature type="domain" description="EF-hand" evidence="6">
    <location>
        <begin position="127"/>
        <end position="162"/>
    </location>
</feature>
<dbReference type="PROSITE" id="PS50222">
    <property type="entry name" value="EF_HAND_2"/>
    <property type="match status" value="3"/>
</dbReference>
<evidence type="ECO:0000256" key="2">
    <source>
        <dbReference type="ARBA" id="ARBA00022723"/>
    </source>
</evidence>
<dbReference type="InterPro" id="IPR018247">
    <property type="entry name" value="EF_Hand_1_Ca_BS"/>
</dbReference>
<reference evidence="8" key="1">
    <citation type="submission" date="2025-08" db="UniProtKB">
        <authorList>
            <consortium name="RefSeq"/>
        </authorList>
    </citation>
    <scope>IDENTIFICATION</scope>
</reference>
<dbReference type="Pfam" id="PF13499">
    <property type="entry name" value="EF-hand_7"/>
    <property type="match status" value="2"/>
</dbReference>
<evidence type="ECO:0000259" key="6">
    <source>
        <dbReference type="PROSITE" id="PS50222"/>
    </source>
</evidence>
<dbReference type="PROSITE" id="PS00018">
    <property type="entry name" value="EF_HAND_1"/>
    <property type="match status" value="3"/>
</dbReference>
<sequence length="202" mass="22392">MEAAASDNGNAPRPQPRLTKNPSSSSFQLRCPSLNSLRLRRIFDLFDKNGDGMITTEELGQALGLLGLDADESDLDSTVNSFIQPGNDGLRFEDFAALHQSLNDTYFGGSEEGEGEGEERESMSMSQEEADLTEAFRVFDEDGDGYISAAELQVVLRKLGLSEGNEIDRVQKMIVSVDRNQDGRVDFFEFKDMMRSVIVRSC</sequence>
<dbReference type="PANTHER" id="PTHR10891">
    <property type="entry name" value="EF-HAND CALCIUM-BINDING DOMAIN CONTAINING PROTEIN"/>
    <property type="match status" value="1"/>
</dbReference>
<dbReference type="OrthoDB" id="26525at2759"/>
<evidence type="ECO:0000256" key="5">
    <source>
        <dbReference type="SAM" id="MobiDB-lite"/>
    </source>
</evidence>
<evidence type="ECO:0000313" key="8">
    <source>
        <dbReference type="RefSeq" id="XP_022157322.1"/>
    </source>
</evidence>
<keyword evidence="4" id="KW-0106">Calcium</keyword>
<dbReference type="GO" id="GO:0005737">
    <property type="term" value="C:cytoplasm"/>
    <property type="evidence" value="ECO:0007669"/>
    <property type="project" value="UniProtKB-ARBA"/>
</dbReference>
<dbReference type="AlphaFoldDB" id="A0A6J1DU76"/>
<feature type="compositionally biased region" description="Polar residues" evidence="5">
    <location>
        <begin position="18"/>
        <end position="27"/>
    </location>
</feature>
<dbReference type="KEGG" id="mcha:111024052"/>
<evidence type="ECO:0000256" key="1">
    <source>
        <dbReference type="ARBA" id="ARBA00003291"/>
    </source>
</evidence>
<protein>
    <submittedName>
        <fullName evidence="8">Calcium-binding protein CML42</fullName>
    </submittedName>
</protein>
<feature type="domain" description="EF-hand" evidence="6">
    <location>
        <begin position="34"/>
        <end position="69"/>
    </location>
</feature>
<dbReference type="InterPro" id="IPR011992">
    <property type="entry name" value="EF-hand-dom_pair"/>
</dbReference>
<dbReference type="FunFam" id="1.10.238.10:FF:000089">
    <property type="entry name" value="calmodulin-like protein 3"/>
    <property type="match status" value="1"/>
</dbReference>
<dbReference type="Gene3D" id="1.10.238.10">
    <property type="entry name" value="EF-hand"/>
    <property type="match status" value="3"/>
</dbReference>
<dbReference type="InterPro" id="IPR002048">
    <property type="entry name" value="EF_hand_dom"/>
</dbReference>
<dbReference type="InterPro" id="IPR039647">
    <property type="entry name" value="EF_hand_pair_protein_CML-like"/>
</dbReference>
<keyword evidence="3" id="KW-0677">Repeat</keyword>
<accession>A0A6J1DU76</accession>
<comment type="function">
    <text evidence="1">Potential calcium sensor.</text>
</comment>